<dbReference type="Pfam" id="PF18847">
    <property type="entry name" value="LPD29"/>
    <property type="match status" value="1"/>
</dbReference>
<dbReference type="EMBL" id="LAQU01000189">
    <property type="protein sequence ID" value="KKB60809.1"/>
    <property type="molecule type" value="Genomic_DNA"/>
</dbReference>
<evidence type="ECO:0000313" key="2">
    <source>
        <dbReference type="EMBL" id="KKB60809.1"/>
    </source>
</evidence>
<dbReference type="Proteomes" id="UP000033618">
    <property type="component" value="Unassembled WGS sequence"/>
</dbReference>
<organism evidence="2 3">
    <name type="scientific">Robbsia andropogonis</name>
    <dbReference type="NCBI Taxonomy" id="28092"/>
    <lineage>
        <taxon>Bacteria</taxon>
        <taxon>Pseudomonadati</taxon>
        <taxon>Pseudomonadota</taxon>
        <taxon>Betaproteobacteria</taxon>
        <taxon>Burkholderiales</taxon>
        <taxon>Burkholderiaceae</taxon>
        <taxon>Robbsia</taxon>
    </lineage>
</organism>
<protein>
    <recommendedName>
        <fullName evidence="1">Large polyvalent protein associated domain-containing protein</fullName>
    </recommendedName>
</protein>
<dbReference type="InterPro" id="IPR041311">
    <property type="entry name" value="LPD29"/>
</dbReference>
<sequence length="202" mass="22082">MSGTSYLSCADTAKLVRASLKEAFPQCRFSVRSSTYAGGASISIRWTDGPNHTQVEFITGKFAGSYFDGSIDYKGSIFHLLDGAPVHMGADSIHLSRSYSEGFIEAAIGRVYRRFLGNFQQARMGCPSAHEYRRGALWAACLPGLHDWNHGNLQREIDSVLHKHTFCLTVEKSKTAGRIFVTHDDGYSRSCGSGMSAVDVGS</sequence>
<proteinExistence type="predicted"/>
<dbReference type="RefSeq" id="WP_046154639.1">
    <property type="nucleotide sequence ID" value="NZ_CADFGU010000016.1"/>
</dbReference>
<evidence type="ECO:0000259" key="1">
    <source>
        <dbReference type="Pfam" id="PF18847"/>
    </source>
</evidence>
<reference evidence="2 3" key="1">
    <citation type="submission" date="2015-03" db="EMBL/GenBank/DDBJ databases">
        <title>Draft Genome Sequence of Burkholderia andropogonis type strain ICMP2807, isolated from Sorghum bicolor.</title>
        <authorList>
            <person name="Lopes-Santos L."/>
            <person name="Castro D.B."/>
            <person name="Ottoboni L.M."/>
            <person name="Park D."/>
            <person name="Weirc B.S."/>
            <person name="Destefano S.A."/>
        </authorList>
    </citation>
    <scope>NUCLEOTIDE SEQUENCE [LARGE SCALE GENOMIC DNA]</scope>
    <source>
        <strain evidence="2 3">ICMP2807</strain>
    </source>
</reference>
<name>A0A0F5JT21_9BURK</name>
<dbReference type="AlphaFoldDB" id="A0A0F5JT21"/>
<evidence type="ECO:0000313" key="3">
    <source>
        <dbReference type="Proteomes" id="UP000033618"/>
    </source>
</evidence>
<keyword evidence="3" id="KW-1185">Reference proteome</keyword>
<feature type="domain" description="Large polyvalent protein associated" evidence="1">
    <location>
        <begin position="8"/>
        <end position="100"/>
    </location>
</feature>
<gene>
    <name evidence="2" type="ORF">WM40_27045</name>
</gene>
<dbReference type="PATRIC" id="fig|28092.6.peg.6406"/>
<accession>A0A0F5JT21</accession>
<comment type="caution">
    <text evidence="2">The sequence shown here is derived from an EMBL/GenBank/DDBJ whole genome shotgun (WGS) entry which is preliminary data.</text>
</comment>